<dbReference type="EMBL" id="CP003257">
    <property type="protein sequence ID" value="AEX86193.1"/>
    <property type="molecule type" value="Genomic_DNA"/>
</dbReference>
<dbReference type="KEGG" id="mpz:Marpi_1812"/>
<dbReference type="STRING" id="443254.Marpi_1812"/>
<evidence type="ECO:0000313" key="1">
    <source>
        <dbReference type="EMBL" id="AEX86193.1"/>
    </source>
</evidence>
<organism evidence="1 2">
    <name type="scientific">Marinitoga piezophila (strain DSM 14283 / JCM 11233 / KA3)</name>
    <dbReference type="NCBI Taxonomy" id="443254"/>
    <lineage>
        <taxon>Bacteria</taxon>
        <taxon>Thermotogati</taxon>
        <taxon>Thermotogota</taxon>
        <taxon>Thermotogae</taxon>
        <taxon>Petrotogales</taxon>
        <taxon>Petrotogaceae</taxon>
        <taxon>Marinitoga</taxon>
    </lineage>
</organism>
<reference evidence="1 2" key="1">
    <citation type="journal article" date="2012" name="J. Bacteriol.">
        <title>Complete Genome Sequence of the Thermophilic, Piezophilic, Heterotrophic Bacterium Marinitoga piezophila KA3.</title>
        <authorList>
            <person name="Lucas S."/>
            <person name="Han J."/>
            <person name="Lapidus A."/>
            <person name="Cheng J.F."/>
            <person name="Goodwin L.A."/>
            <person name="Pitluck S."/>
            <person name="Peters L."/>
            <person name="Mikhailova N."/>
            <person name="Teshima H."/>
            <person name="Detter J.C."/>
            <person name="Han C."/>
            <person name="Tapia R."/>
            <person name="Land M."/>
            <person name="Hauser L."/>
            <person name="Kyrpides N.C."/>
            <person name="Ivanova N."/>
            <person name="Pagani I."/>
            <person name="Vannier P."/>
            <person name="Oger P."/>
            <person name="Bartlett D.H."/>
            <person name="Noll K.M."/>
            <person name="Woyke T."/>
            <person name="Jebbar M."/>
        </authorList>
    </citation>
    <scope>NUCLEOTIDE SEQUENCE [LARGE SCALE GENOMIC DNA]</scope>
    <source>
        <strain evidence="2">DSM 14283 / JCM 11233 / KA3</strain>
    </source>
</reference>
<protein>
    <recommendedName>
        <fullName evidence="3">Cell division protein ZapA</fullName>
    </recommendedName>
</protein>
<keyword evidence="2" id="KW-1185">Reference proteome</keyword>
<evidence type="ECO:0008006" key="3">
    <source>
        <dbReference type="Google" id="ProtNLM"/>
    </source>
</evidence>
<dbReference type="OrthoDB" id="47047at2"/>
<dbReference type="AlphaFoldDB" id="H2J5X4"/>
<name>H2J5X4_MARPK</name>
<proteinExistence type="predicted"/>
<gene>
    <name evidence="1" type="ordered locus">Marpi_1812</name>
</gene>
<dbReference type="Proteomes" id="UP000007161">
    <property type="component" value="Chromosome"/>
</dbReference>
<accession>H2J5X4</accession>
<evidence type="ECO:0000313" key="2">
    <source>
        <dbReference type="Proteomes" id="UP000007161"/>
    </source>
</evidence>
<reference evidence="2" key="2">
    <citation type="submission" date="2012-01" db="EMBL/GenBank/DDBJ databases">
        <title>Complete sequence of chromosome of Marinitoga piezophila KA3.</title>
        <authorList>
            <person name="Lucas S."/>
            <person name="Han J."/>
            <person name="Lapidus A."/>
            <person name="Cheng J.-F."/>
            <person name="Goodwin L."/>
            <person name="Pitluck S."/>
            <person name="Peters L."/>
            <person name="Mikhailova N."/>
            <person name="Teshima H."/>
            <person name="Detter J.C."/>
            <person name="Han C."/>
            <person name="Tapia R."/>
            <person name="Land M."/>
            <person name="Hauser L."/>
            <person name="Kyrpides N."/>
            <person name="Ivanova N."/>
            <person name="Pagani I."/>
            <person name="Jebbar M."/>
            <person name="Vannier P."/>
            <person name="Oger P."/>
            <person name="Cario A."/>
            <person name="Bartlett D."/>
            <person name="Noll K.M."/>
            <person name="Woyke T."/>
        </authorList>
    </citation>
    <scope>NUCLEOTIDE SEQUENCE [LARGE SCALE GENOMIC DNA]</scope>
    <source>
        <strain evidence="2">DSM 14283 / JCM 11233 / KA3</strain>
    </source>
</reference>
<dbReference type="RefSeq" id="WP_014297264.1">
    <property type="nucleotide sequence ID" value="NC_016751.1"/>
</dbReference>
<sequence>MGDKRLKKIHFDFLGQTYEFLTDEPEEIVNEILDNIKKDVENIYSQASNMEPVHILLYLLLNEHLEKIELKKGLKKLISKASDVSRKKE</sequence>
<dbReference type="HOGENOM" id="CLU_2451108_0_0_0"/>
<dbReference type="eggNOG" id="ENOG502ZV5M">
    <property type="taxonomic scope" value="Bacteria"/>
</dbReference>